<evidence type="ECO:0000313" key="2">
    <source>
        <dbReference type="Proteomes" id="UP000184550"/>
    </source>
</evidence>
<organism evidence="1 2">
    <name type="scientific">Planktothrix serta PCC 8927</name>
    <dbReference type="NCBI Taxonomy" id="671068"/>
    <lineage>
        <taxon>Bacteria</taxon>
        <taxon>Bacillati</taxon>
        <taxon>Cyanobacteriota</taxon>
        <taxon>Cyanophyceae</taxon>
        <taxon>Oscillatoriophycideae</taxon>
        <taxon>Oscillatoriales</taxon>
        <taxon>Microcoleaceae</taxon>
        <taxon>Planktothrix</taxon>
    </lineage>
</organism>
<reference evidence="1" key="1">
    <citation type="submission" date="2019-10" db="EMBL/GenBank/DDBJ databases">
        <authorList>
            <consortium name="Genoscope - CEA"/>
            <person name="William W."/>
        </authorList>
    </citation>
    <scope>NUCLEOTIDE SEQUENCE [LARGE SCALE GENOMIC DNA]</scope>
    <source>
        <strain evidence="1">BBR_PRJEB10992</strain>
    </source>
</reference>
<name>A0A7Z9BPL8_9CYAN</name>
<dbReference type="EMBL" id="CZCU02000136">
    <property type="protein sequence ID" value="VXD17568.1"/>
    <property type="molecule type" value="Genomic_DNA"/>
</dbReference>
<dbReference type="SUPFAM" id="SSF48452">
    <property type="entry name" value="TPR-like"/>
    <property type="match status" value="1"/>
</dbReference>
<proteinExistence type="predicted"/>
<dbReference type="Gene3D" id="1.25.40.10">
    <property type="entry name" value="Tetratricopeptide repeat domain"/>
    <property type="match status" value="1"/>
</dbReference>
<protein>
    <submittedName>
        <fullName evidence="1">Sigma-70, region 4 family</fullName>
    </submittedName>
</protein>
<dbReference type="InterPro" id="IPR019734">
    <property type="entry name" value="TPR_rpt"/>
</dbReference>
<accession>A0A7Z9BPL8</accession>
<comment type="caution">
    <text evidence="1">The sequence shown here is derived from an EMBL/GenBank/DDBJ whole genome shotgun (WGS) entry which is preliminary data.</text>
</comment>
<dbReference type="SMART" id="SM00028">
    <property type="entry name" value="TPR"/>
    <property type="match status" value="2"/>
</dbReference>
<dbReference type="InterPro" id="IPR011990">
    <property type="entry name" value="TPR-like_helical_dom_sf"/>
</dbReference>
<evidence type="ECO:0000313" key="1">
    <source>
        <dbReference type="EMBL" id="VXD17568.1"/>
    </source>
</evidence>
<sequence length="123" mass="14431">MWDEVESLLQPGQLAGNYRVKEPLIKASLYKNLGWAYFELDQNERAKQYLLCSIEESNDRAAPYCLLAQIQEEEGDNLGAKAAWQNCLNYDSKQSRTYKEPWVWPELEIWRVMAYAYLNRSSN</sequence>
<gene>
    <name evidence="1" type="ORF">PL8927_600015</name>
</gene>
<dbReference type="AlphaFoldDB" id="A0A7Z9BPL8"/>
<keyword evidence="2" id="KW-1185">Reference proteome</keyword>
<dbReference type="Proteomes" id="UP000184550">
    <property type="component" value="Unassembled WGS sequence"/>
</dbReference>